<organism evidence="2 3">
    <name type="scientific">Kaistia soli DSM 19436</name>
    <dbReference type="NCBI Taxonomy" id="1122133"/>
    <lineage>
        <taxon>Bacteria</taxon>
        <taxon>Pseudomonadati</taxon>
        <taxon>Pseudomonadota</taxon>
        <taxon>Alphaproteobacteria</taxon>
        <taxon>Hyphomicrobiales</taxon>
        <taxon>Kaistiaceae</taxon>
        <taxon>Kaistia</taxon>
    </lineage>
</organism>
<dbReference type="NCBIfam" id="TIGR03293">
    <property type="entry name" value="PhnG_redo"/>
    <property type="match status" value="1"/>
</dbReference>
<protein>
    <submittedName>
        <fullName evidence="2">Alpha-D-ribose 1-methylphosphonate 5-triphosphate synthase subunit PhnG</fullName>
    </submittedName>
</protein>
<dbReference type="GO" id="GO:0015716">
    <property type="term" value="P:organic phosphonate transport"/>
    <property type="evidence" value="ECO:0007669"/>
    <property type="project" value="InterPro"/>
</dbReference>
<reference evidence="2 3" key="1">
    <citation type="submission" date="2016-11" db="EMBL/GenBank/DDBJ databases">
        <authorList>
            <person name="Jaros S."/>
            <person name="Januszkiewicz K."/>
            <person name="Wedrychowicz H."/>
        </authorList>
    </citation>
    <scope>NUCLEOTIDE SEQUENCE [LARGE SCALE GENOMIC DNA]</scope>
    <source>
        <strain evidence="2 3">DSM 19436</strain>
    </source>
</reference>
<sequence length="171" mass="18114">MTDDPQANHATTRDRDQMRSAATNAPPEIAARQSLMAALSAASSAELDAALARLGDIPAATDIRPAESGLVMLRGRAGGDGRAFNLGEATVTRAAIRLADGRTGFAYHLGRDGRKARLAATLDGLWQGEERPRVEAAVSSVRDRLAAAAETKARRVAATRVDFFTMVRGED</sequence>
<dbReference type="STRING" id="1122133.SAMN02745157_1269"/>
<feature type="region of interest" description="Disordered" evidence="1">
    <location>
        <begin position="1"/>
        <end position="25"/>
    </location>
</feature>
<name>A0A1M4XJN8_9HYPH</name>
<dbReference type="EMBL" id="FQUP01000001">
    <property type="protein sequence ID" value="SHE93598.1"/>
    <property type="molecule type" value="Genomic_DNA"/>
</dbReference>
<gene>
    <name evidence="2" type="ORF">SAMN02745157_1269</name>
</gene>
<dbReference type="GO" id="GO:0019634">
    <property type="term" value="P:organic phosphonate metabolic process"/>
    <property type="evidence" value="ECO:0007669"/>
    <property type="project" value="InterPro"/>
</dbReference>
<dbReference type="Pfam" id="PF06754">
    <property type="entry name" value="PhnG"/>
    <property type="match status" value="1"/>
</dbReference>
<dbReference type="InterPro" id="IPR009609">
    <property type="entry name" value="Phosphonate_metab_PhnG"/>
</dbReference>
<accession>A0A1M4XJN8</accession>
<evidence type="ECO:0000313" key="3">
    <source>
        <dbReference type="Proteomes" id="UP000184485"/>
    </source>
</evidence>
<evidence type="ECO:0000256" key="1">
    <source>
        <dbReference type="SAM" id="MobiDB-lite"/>
    </source>
</evidence>
<dbReference type="AlphaFoldDB" id="A0A1M4XJN8"/>
<keyword evidence="3" id="KW-1185">Reference proteome</keyword>
<dbReference type="Proteomes" id="UP000184485">
    <property type="component" value="Unassembled WGS sequence"/>
</dbReference>
<proteinExistence type="predicted"/>
<evidence type="ECO:0000313" key="2">
    <source>
        <dbReference type="EMBL" id="SHE93598.1"/>
    </source>
</evidence>